<comment type="similarity">
    <text evidence="4">Belongs to the LDH/MDH superfamily.</text>
</comment>
<dbReference type="PRINTS" id="PR00086">
    <property type="entry name" value="LLDHDRGNASE"/>
</dbReference>
<dbReference type="Pfam" id="PF02866">
    <property type="entry name" value="Ldh_1_C"/>
    <property type="match status" value="1"/>
</dbReference>
<feature type="domain" description="Lactate/malate dehydrogenase C-terminal" evidence="6">
    <location>
        <begin position="153"/>
        <end position="310"/>
    </location>
</feature>
<keyword evidence="8" id="KW-1185">Reference proteome</keyword>
<dbReference type="EMBL" id="MU865991">
    <property type="protein sequence ID" value="KAK4443518.1"/>
    <property type="molecule type" value="Genomic_DNA"/>
</dbReference>
<reference evidence="7" key="2">
    <citation type="submission" date="2023-05" db="EMBL/GenBank/DDBJ databases">
        <authorList>
            <consortium name="Lawrence Berkeley National Laboratory"/>
            <person name="Steindorff A."/>
            <person name="Hensen N."/>
            <person name="Bonometti L."/>
            <person name="Westerberg I."/>
            <person name="Brannstrom I.O."/>
            <person name="Guillou S."/>
            <person name="Cros-Aarteil S."/>
            <person name="Calhoun S."/>
            <person name="Haridas S."/>
            <person name="Kuo A."/>
            <person name="Mondo S."/>
            <person name="Pangilinan J."/>
            <person name="Riley R."/>
            <person name="Labutti K."/>
            <person name="Andreopoulos B."/>
            <person name="Lipzen A."/>
            <person name="Chen C."/>
            <person name="Yanf M."/>
            <person name="Daum C."/>
            <person name="Ng V."/>
            <person name="Clum A."/>
            <person name="Ohm R."/>
            <person name="Martin F."/>
            <person name="Silar P."/>
            <person name="Natvig D."/>
            <person name="Lalanne C."/>
            <person name="Gautier V."/>
            <person name="Ament-Velasquez S.L."/>
            <person name="Kruys A."/>
            <person name="Hutchinson M.I."/>
            <person name="Powell A.J."/>
            <person name="Barry K."/>
            <person name="Miller A.N."/>
            <person name="Grigoriev I.V."/>
            <person name="Debuchy R."/>
            <person name="Gladieux P."/>
            <person name="Thoren M.H."/>
            <person name="Johannesson H."/>
        </authorList>
    </citation>
    <scope>NUCLEOTIDE SEQUENCE</scope>
    <source>
        <strain evidence="7">PSN243</strain>
    </source>
</reference>
<dbReference type="SUPFAM" id="SSF51735">
    <property type="entry name" value="NAD(P)-binding Rossmann-fold domains"/>
    <property type="match status" value="1"/>
</dbReference>
<feature type="binding site" evidence="3">
    <location>
        <position position="42"/>
    </location>
    <ligand>
        <name>NAD(+)</name>
        <dbReference type="ChEBI" id="CHEBI:57540"/>
    </ligand>
</feature>
<feature type="binding site" evidence="3">
    <location>
        <begin position="126"/>
        <end position="128"/>
    </location>
    <ligand>
        <name>NAD(+)</name>
        <dbReference type="ChEBI" id="CHEBI:57540"/>
    </ligand>
</feature>
<dbReference type="GO" id="GO:0004459">
    <property type="term" value="F:L-lactate dehydrogenase (NAD+) activity"/>
    <property type="evidence" value="ECO:0007669"/>
    <property type="project" value="TreeGrafter"/>
</dbReference>
<dbReference type="PANTHER" id="PTHR43128">
    <property type="entry name" value="L-2-HYDROXYCARBOXYLATE DEHYDROGENASE (NAD(P)(+))"/>
    <property type="match status" value="1"/>
</dbReference>
<dbReference type="InterPro" id="IPR015955">
    <property type="entry name" value="Lactate_DH/Glyco_Ohase_4_C"/>
</dbReference>
<evidence type="ECO:0000259" key="6">
    <source>
        <dbReference type="Pfam" id="PF02866"/>
    </source>
</evidence>
<accession>A0AAV9G7Y3</accession>
<protein>
    <submittedName>
        <fullName evidence="7">L-lactate dehydrogenase</fullName>
    </submittedName>
</protein>
<evidence type="ECO:0000256" key="3">
    <source>
        <dbReference type="PIRSR" id="PIRSR000102-3"/>
    </source>
</evidence>
<dbReference type="Gene3D" id="3.40.50.720">
    <property type="entry name" value="NAD(P)-binding Rossmann-like Domain"/>
    <property type="match status" value="1"/>
</dbReference>
<dbReference type="InterPro" id="IPR001557">
    <property type="entry name" value="L-lactate/malate_DH"/>
</dbReference>
<dbReference type="InterPro" id="IPR022383">
    <property type="entry name" value="Lactate/malate_DH_C"/>
</dbReference>
<organism evidence="7 8">
    <name type="scientific">Podospora aff. communis PSN243</name>
    <dbReference type="NCBI Taxonomy" id="3040156"/>
    <lineage>
        <taxon>Eukaryota</taxon>
        <taxon>Fungi</taxon>
        <taxon>Dikarya</taxon>
        <taxon>Ascomycota</taxon>
        <taxon>Pezizomycotina</taxon>
        <taxon>Sordariomycetes</taxon>
        <taxon>Sordariomycetidae</taxon>
        <taxon>Sordariales</taxon>
        <taxon>Podosporaceae</taxon>
        <taxon>Podospora</taxon>
    </lineage>
</organism>
<feature type="domain" description="Lactate/malate dehydrogenase N-terminal" evidence="5">
    <location>
        <begin position="6"/>
        <end position="150"/>
    </location>
</feature>
<keyword evidence="2 3" id="KW-0520">NAD</keyword>
<dbReference type="PIRSF" id="PIRSF000102">
    <property type="entry name" value="Lac_mal_DH"/>
    <property type="match status" value="1"/>
</dbReference>
<evidence type="ECO:0000313" key="8">
    <source>
        <dbReference type="Proteomes" id="UP001321760"/>
    </source>
</evidence>
<evidence type="ECO:0000259" key="5">
    <source>
        <dbReference type="Pfam" id="PF00056"/>
    </source>
</evidence>
<evidence type="ECO:0000313" key="7">
    <source>
        <dbReference type="EMBL" id="KAK4443518.1"/>
    </source>
</evidence>
<dbReference type="PANTHER" id="PTHR43128:SF16">
    <property type="entry name" value="L-LACTATE DEHYDROGENASE"/>
    <property type="match status" value="1"/>
</dbReference>
<dbReference type="Gene3D" id="3.90.110.10">
    <property type="entry name" value="Lactate dehydrogenase/glycoside hydrolase, family 4, C-terminal"/>
    <property type="match status" value="1"/>
</dbReference>
<dbReference type="GO" id="GO:0006089">
    <property type="term" value="P:lactate metabolic process"/>
    <property type="evidence" value="ECO:0007669"/>
    <property type="project" value="TreeGrafter"/>
</dbReference>
<feature type="binding site" evidence="3">
    <location>
        <position position="103"/>
    </location>
    <ligand>
        <name>NAD(+)</name>
        <dbReference type="ChEBI" id="CHEBI:57540"/>
    </ligand>
</feature>
<sequence>MSTTRRIAIVGVGQVGGAAAYALILGSTAIAGAGELELLLVDNNIAMRDAQVRDLTDVAFVTNKGTRVRAATYREAGQCDLVVVTAGSRHTVGQSHLDSANRNTSIVRNVVDAMAPLRPSTILLIVSNPVDLLTTLALQVSQLPPSQVLGAGTFLQSARLRGLMAERVGIAPNSIDIHTLGVDGPTSQLTAWGAATIAGVPLSQSLPNVVLAEIQPALEREAAHLTDPIVRAKGCTPFGTGSAVASICTSILGDRRNVRTVSYYREEYGCCLSMPAVLGREGIVRTIEVPLGEEERRRLAESAEMVKRRME</sequence>
<dbReference type="InterPro" id="IPR036291">
    <property type="entry name" value="NAD(P)-bd_dom_sf"/>
</dbReference>
<dbReference type="AlphaFoldDB" id="A0AAV9G7Y3"/>
<comment type="caution">
    <text evidence="7">The sequence shown here is derived from an EMBL/GenBank/DDBJ whole genome shotgun (WGS) entry which is preliminary data.</text>
</comment>
<dbReference type="InterPro" id="IPR001236">
    <property type="entry name" value="Lactate/malate_DH_N"/>
</dbReference>
<proteinExistence type="inferred from homology"/>
<dbReference type="Proteomes" id="UP001321760">
    <property type="component" value="Unassembled WGS sequence"/>
</dbReference>
<feature type="binding site" evidence="3">
    <location>
        <begin position="11"/>
        <end position="16"/>
    </location>
    <ligand>
        <name>NAD(+)</name>
        <dbReference type="ChEBI" id="CHEBI:57540"/>
    </ligand>
</feature>
<name>A0AAV9G7Y3_9PEZI</name>
<evidence type="ECO:0000256" key="4">
    <source>
        <dbReference type="RuleBase" id="RU003369"/>
    </source>
</evidence>
<dbReference type="Pfam" id="PF00056">
    <property type="entry name" value="Ldh_1_N"/>
    <property type="match status" value="1"/>
</dbReference>
<dbReference type="SUPFAM" id="SSF56327">
    <property type="entry name" value="LDH C-terminal domain-like"/>
    <property type="match status" value="1"/>
</dbReference>
<keyword evidence="1 4" id="KW-0560">Oxidoreductase</keyword>
<evidence type="ECO:0000256" key="2">
    <source>
        <dbReference type="ARBA" id="ARBA00023027"/>
    </source>
</evidence>
<evidence type="ECO:0000256" key="1">
    <source>
        <dbReference type="ARBA" id="ARBA00023002"/>
    </source>
</evidence>
<dbReference type="CDD" id="cd00300">
    <property type="entry name" value="LDH_like"/>
    <property type="match status" value="1"/>
</dbReference>
<reference evidence="7" key="1">
    <citation type="journal article" date="2023" name="Mol. Phylogenet. Evol.">
        <title>Genome-scale phylogeny and comparative genomics of the fungal order Sordariales.</title>
        <authorList>
            <person name="Hensen N."/>
            <person name="Bonometti L."/>
            <person name="Westerberg I."/>
            <person name="Brannstrom I.O."/>
            <person name="Guillou S."/>
            <person name="Cros-Aarteil S."/>
            <person name="Calhoun S."/>
            <person name="Haridas S."/>
            <person name="Kuo A."/>
            <person name="Mondo S."/>
            <person name="Pangilinan J."/>
            <person name="Riley R."/>
            <person name="LaButti K."/>
            <person name="Andreopoulos B."/>
            <person name="Lipzen A."/>
            <person name="Chen C."/>
            <person name="Yan M."/>
            <person name="Daum C."/>
            <person name="Ng V."/>
            <person name="Clum A."/>
            <person name="Steindorff A."/>
            <person name="Ohm R.A."/>
            <person name="Martin F."/>
            <person name="Silar P."/>
            <person name="Natvig D.O."/>
            <person name="Lalanne C."/>
            <person name="Gautier V."/>
            <person name="Ament-Velasquez S.L."/>
            <person name="Kruys A."/>
            <person name="Hutchinson M.I."/>
            <person name="Powell A.J."/>
            <person name="Barry K."/>
            <person name="Miller A.N."/>
            <person name="Grigoriev I.V."/>
            <person name="Debuchy R."/>
            <person name="Gladieux P."/>
            <person name="Hiltunen Thoren M."/>
            <person name="Johannesson H."/>
        </authorList>
    </citation>
    <scope>NUCLEOTIDE SEQUENCE</scope>
    <source>
        <strain evidence="7">PSN243</strain>
    </source>
</reference>
<gene>
    <name evidence="7" type="ORF">QBC34DRAFT_416902</name>
</gene>